<gene>
    <name evidence="2" type="ORF">BJ212DRAFT_598403</name>
</gene>
<reference evidence="2" key="1">
    <citation type="journal article" date="2020" name="New Phytol.">
        <title>Comparative genomics reveals dynamic genome evolution in host specialist ectomycorrhizal fungi.</title>
        <authorList>
            <person name="Lofgren L.A."/>
            <person name="Nguyen N.H."/>
            <person name="Vilgalys R."/>
            <person name="Ruytinx J."/>
            <person name="Liao H.L."/>
            <person name="Branco S."/>
            <person name="Kuo A."/>
            <person name="LaButti K."/>
            <person name="Lipzen A."/>
            <person name="Andreopoulos W."/>
            <person name="Pangilinan J."/>
            <person name="Riley R."/>
            <person name="Hundley H."/>
            <person name="Na H."/>
            <person name="Barry K."/>
            <person name="Grigoriev I.V."/>
            <person name="Stajich J.E."/>
            <person name="Kennedy P.G."/>
        </authorList>
    </citation>
    <scope>NUCLEOTIDE SEQUENCE</scope>
    <source>
        <strain evidence="2">MN1</strain>
    </source>
</reference>
<comment type="caution">
    <text evidence="2">The sequence shown here is derived from an EMBL/GenBank/DDBJ whole genome shotgun (WGS) entry which is preliminary data.</text>
</comment>
<protein>
    <submittedName>
        <fullName evidence="2">Uncharacterized protein</fullName>
    </submittedName>
</protein>
<accession>A0A9P7E2H5</accession>
<evidence type="ECO:0000313" key="2">
    <source>
        <dbReference type="EMBL" id="KAG1809697.1"/>
    </source>
</evidence>
<dbReference type="AlphaFoldDB" id="A0A9P7E2H5"/>
<dbReference type="RefSeq" id="XP_041189411.1">
    <property type="nucleotide sequence ID" value="XM_041343622.1"/>
</dbReference>
<evidence type="ECO:0000256" key="1">
    <source>
        <dbReference type="SAM" id="MobiDB-lite"/>
    </source>
</evidence>
<name>A0A9P7E2H5_9AGAM</name>
<sequence length="85" mass="9424">MKYFFARSFSVDLSSLQTIKQPQAPALQPERPTSPTHNPPARDTHVTRVPCRIATFLRDPSSSLAFTRLFADTPSASIPIALNQL</sequence>
<evidence type="ECO:0000313" key="3">
    <source>
        <dbReference type="Proteomes" id="UP000807769"/>
    </source>
</evidence>
<proteinExistence type="predicted"/>
<dbReference type="Proteomes" id="UP000807769">
    <property type="component" value="Unassembled WGS sequence"/>
</dbReference>
<feature type="region of interest" description="Disordered" evidence="1">
    <location>
        <begin position="20"/>
        <end position="45"/>
    </location>
</feature>
<keyword evidence="3" id="KW-1185">Reference proteome</keyword>
<dbReference type="GeneID" id="64637638"/>
<dbReference type="EMBL" id="JABBWG010000033">
    <property type="protein sequence ID" value="KAG1809697.1"/>
    <property type="molecule type" value="Genomic_DNA"/>
</dbReference>
<organism evidence="2 3">
    <name type="scientific">Suillus subaureus</name>
    <dbReference type="NCBI Taxonomy" id="48587"/>
    <lineage>
        <taxon>Eukaryota</taxon>
        <taxon>Fungi</taxon>
        <taxon>Dikarya</taxon>
        <taxon>Basidiomycota</taxon>
        <taxon>Agaricomycotina</taxon>
        <taxon>Agaricomycetes</taxon>
        <taxon>Agaricomycetidae</taxon>
        <taxon>Boletales</taxon>
        <taxon>Suillineae</taxon>
        <taxon>Suillaceae</taxon>
        <taxon>Suillus</taxon>
    </lineage>
</organism>